<dbReference type="Proteomes" id="UP000732619">
    <property type="component" value="Unassembled WGS sequence"/>
</dbReference>
<dbReference type="SUPFAM" id="SSF53800">
    <property type="entry name" value="Chelatase"/>
    <property type="match status" value="1"/>
</dbReference>
<dbReference type="PIRSF" id="PIRSF033579">
    <property type="entry name" value="Anaer_Co_chel"/>
    <property type="match status" value="1"/>
</dbReference>
<accession>A0A8T3VLL9</accession>
<dbReference type="GO" id="GO:0016852">
    <property type="term" value="F:sirohydrochlorin cobaltochelatase activity"/>
    <property type="evidence" value="ECO:0007669"/>
    <property type="project" value="InterPro"/>
</dbReference>
<name>A0A8T3VLL9_METOL</name>
<evidence type="ECO:0000313" key="1">
    <source>
        <dbReference type="EMBL" id="MBE6512404.1"/>
    </source>
</evidence>
<proteinExistence type="predicted"/>
<dbReference type="Pfam" id="PF06180">
    <property type="entry name" value="CbiK"/>
    <property type="match status" value="1"/>
</dbReference>
<dbReference type="AlphaFoldDB" id="A0A8T3VLL9"/>
<sequence length="262" mass="29403">MTDKIILVVSFGTSYNNNRALTIGAIEKDIDEAFPDYEMRRAFTSQMVINILKKRDGLAIDNVEEALERALDDGVKTVIIQPTHIMNGTEYHFKIKDTVDKYIDKFENIPIAEPLLISDEDFEDLIASITSKGDYDEDTAVVFMGHGSPAESNMVYTKLQGMLNDKGFDNYYIGTVEAKPDYDDVLAMVKEGDYKKIVLKPLMVVAGDHAQNDMAGDEEDSWKSMFASEGYEVECVIEGLAQSKDIRDVYIKHVQNAIDGLN</sequence>
<dbReference type="CDD" id="cd03413">
    <property type="entry name" value="CbiK_C"/>
    <property type="match status" value="1"/>
</dbReference>
<reference evidence="1" key="1">
    <citation type="submission" date="2019-04" db="EMBL/GenBank/DDBJ databases">
        <title>Evolution of Biomass-Degrading Anaerobic Consortia Revealed by Metagenomics.</title>
        <authorList>
            <person name="Peng X."/>
        </authorList>
    </citation>
    <scope>NUCLEOTIDE SEQUENCE</scope>
    <source>
        <strain evidence="1">SIG14</strain>
    </source>
</reference>
<dbReference type="EMBL" id="SUTG01000016">
    <property type="protein sequence ID" value="MBE6512404.1"/>
    <property type="molecule type" value="Genomic_DNA"/>
</dbReference>
<evidence type="ECO:0000313" key="2">
    <source>
        <dbReference type="Proteomes" id="UP000732619"/>
    </source>
</evidence>
<dbReference type="InterPro" id="IPR010388">
    <property type="entry name" value="Anaerobic_Co-chelatase"/>
</dbReference>
<dbReference type="GO" id="GO:0019251">
    <property type="term" value="P:anaerobic cobalamin biosynthetic process"/>
    <property type="evidence" value="ECO:0007669"/>
    <property type="project" value="InterPro"/>
</dbReference>
<dbReference type="CDD" id="cd03412">
    <property type="entry name" value="CbiK_N"/>
    <property type="match status" value="1"/>
</dbReference>
<organism evidence="1 2">
    <name type="scientific">Methanobrevibacter olleyae</name>
    <dbReference type="NCBI Taxonomy" id="294671"/>
    <lineage>
        <taxon>Archaea</taxon>
        <taxon>Methanobacteriati</taxon>
        <taxon>Methanobacteriota</taxon>
        <taxon>Methanomada group</taxon>
        <taxon>Methanobacteria</taxon>
        <taxon>Methanobacteriales</taxon>
        <taxon>Methanobacteriaceae</taxon>
        <taxon>Methanobrevibacter</taxon>
    </lineage>
</organism>
<gene>
    <name evidence="1" type="ORF">E7Z75_04585</name>
</gene>
<comment type="caution">
    <text evidence="1">The sequence shown here is derived from an EMBL/GenBank/DDBJ whole genome shotgun (WGS) entry which is preliminary data.</text>
</comment>
<protein>
    <submittedName>
        <fullName evidence="1">Sirohydrochlorin cobaltochelatase</fullName>
    </submittedName>
</protein>
<dbReference type="Gene3D" id="3.40.50.1400">
    <property type="match status" value="2"/>
</dbReference>